<sequence>MKILFSPSETKYKDGLNKKIDKSSFIFPELYEYRIEVIEKYQEYINSESDENVLKLFGVKKSDLLEYYKGNLLDKKIMKVIERYDGVAFDYLKYSSLDNSSQKYIDENIIIFSNLFGPLKAGDIGIPDYKLKQGQKIGDFTVEKFYNKFFTKALDEYLAEEEIIDLRAGFYEKFYKLKKPYWTMKFMKNNKVVSHWSKAYRGMLLRTMAEHDIQTADQLLNLKIENLSIEKINKSKLKSEIVYNIEES</sequence>
<dbReference type="InterPro" id="IPR005583">
    <property type="entry name" value="YaaA"/>
</dbReference>
<protein>
    <submittedName>
        <fullName evidence="1">UPF0246 protein YaaA</fullName>
    </submittedName>
</protein>
<dbReference type="EMBL" id="FPKX01000048">
    <property type="protein sequence ID" value="SFZ98406.1"/>
    <property type="molecule type" value="Genomic_DNA"/>
</dbReference>
<dbReference type="Pfam" id="PF03883">
    <property type="entry name" value="H2O2_YaaD"/>
    <property type="match status" value="1"/>
</dbReference>
<dbReference type="AlphaFoldDB" id="A0A1W1EEG4"/>
<dbReference type="GO" id="GO:0033194">
    <property type="term" value="P:response to hydroperoxide"/>
    <property type="evidence" value="ECO:0007669"/>
    <property type="project" value="TreeGrafter"/>
</dbReference>
<proteinExistence type="predicted"/>
<organism evidence="1">
    <name type="scientific">hydrothermal vent metagenome</name>
    <dbReference type="NCBI Taxonomy" id="652676"/>
    <lineage>
        <taxon>unclassified sequences</taxon>
        <taxon>metagenomes</taxon>
        <taxon>ecological metagenomes</taxon>
    </lineage>
</organism>
<accession>A0A1W1EEG4</accession>
<gene>
    <name evidence="1" type="ORF">MNB_SV-5-1028</name>
</gene>
<reference evidence="1" key="1">
    <citation type="submission" date="2016-10" db="EMBL/GenBank/DDBJ databases">
        <authorList>
            <person name="de Groot N.N."/>
        </authorList>
    </citation>
    <scope>NUCLEOTIDE SEQUENCE</scope>
</reference>
<dbReference type="GO" id="GO:0005829">
    <property type="term" value="C:cytosol"/>
    <property type="evidence" value="ECO:0007669"/>
    <property type="project" value="TreeGrafter"/>
</dbReference>
<dbReference type="PANTHER" id="PTHR30283">
    <property type="entry name" value="PEROXIDE STRESS RESPONSE PROTEIN YAAA"/>
    <property type="match status" value="1"/>
</dbReference>
<dbReference type="PANTHER" id="PTHR30283:SF4">
    <property type="entry name" value="PEROXIDE STRESS RESISTANCE PROTEIN YAAA"/>
    <property type="match status" value="1"/>
</dbReference>
<evidence type="ECO:0000313" key="1">
    <source>
        <dbReference type="EMBL" id="SFZ98406.1"/>
    </source>
</evidence>
<name>A0A1W1EEG4_9ZZZZ</name>